<dbReference type="AlphaFoldDB" id="A0A3N6M4X1"/>
<comment type="caution">
    <text evidence="2">The sequence shown here is derived from an EMBL/GenBank/DDBJ whole genome shotgun (WGS) entry which is preliminary data.</text>
</comment>
<feature type="transmembrane region" description="Helical" evidence="1">
    <location>
        <begin position="14"/>
        <end position="37"/>
    </location>
</feature>
<keyword evidence="1" id="KW-1133">Transmembrane helix</keyword>
<keyword evidence="1" id="KW-0472">Membrane</keyword>
<evidence type="ECO:0000313" key="3">
    <source>
        <dbReference type="Proteomes" id="UP000281431"/>
    </source>
</evidence>
<keyword evidence="1" id="KW-0812">Transmembrane</keyword>
<accession>A0A3N6M4X1</accession>
<name>A0A3N6M4X1_NATCH</name>
<organism evidence="2 3">
    <name type="scientific">Natrarchaeobius chitinivorans</name>
    <dbReference type="NCBI Taxonomy" id="1679083"/>
    <lineage>
        <taxon>Archaea</taxon>
        <taxon>Methanobacteriati</taxon>
        <taxon>Methanobacteriota</taxon>
        <taxon>Stenosarchaea group</taxon>
        <taxon>Halobacteria</taxon>
        <taxon>Halobacteriales</taxon>
        <taxon>Natrialbaceae</taxon>
        <taxon>Natrarchaeobius</taxon>
    </lineage>
</organism>
<gene>
    <name evidence="2" type="ORF">EA472_17230</name>
</gene>
<protein>
    <submittedName>
        <fullName evidence="2">Uncharacterized protein</fullName>
    </submittedName>
</protein>
<sequence>MGRFTSTVGGAPELVALVFASLVLATVLSIYLAVRLYRGYRTGGGRGMLLLGIGLVLLTTVPMVLRLVLSNVPAIETAWQETIVAASQLLGLLLILGVIHGRR</sequence>
<reference evidence="2 3" key="1">
    <citation type="submission" date="2018-10" db="EMBL/GenBank/DDBJ databases">
        <title>Natrarchaeobius chitinivorans gen. nov., sp. nov., and Natrarchaeobius haloalkaliphilus sp. nov., alkaliphilic, chitin-utilizing haloarchaea from hypersaline alkaline lakes.</title>
        <authorList>
            <person name="Sorokin D.Y."/>
            <person name="Elcheninov A.G."/>
            <person name="Kostrikina N.A."/>
            <person name="Bale N.J."/>
            <person name="Sinninghe Damste J.S."/>
            <person name="Khijniak T.V."/>
            <person name="Kublanov I.V."/>
            <person name="Toshchakov S.V."/>
        </authorList>
    </citation>
    <scope>NUCLEOTIDE SEQUENCE [LARGE SCALE GENOMIC DNA]</scope>
    <source>
        <strain evidence="2 3">AArcht7</strain>
    </source>
</reference>
<keyword evidence="3" id="KW-1185">Reference proteome</keyword>
<evidence type="ECO:0000256" key="1">
    <source>
        <dbReference type="SAM" id="Phobius"/>
    </source>
</evidence>
<feature type="transmembrane region" description="Helical" evidence="1">
    <location>
        <begin position="49"/>
        <end position="69"/>
    </location>
</feature>
<evidence type="ECO:0000313" key="2">
    <source>
        <dbReference type="EMBL" id="RQG98598.1"/>
    </source>
</evidence>
<dbReference type="Proteomes" id="UP000281431">
    <property type="component" value="Unassembled WGS sequence"/>
</dbReference>
<proteinExistence type="predicted"/>
<feature type="transmembrane region" description="Helical" evidence="1">
    <location>
        <begin position="81"/>
        <end position="99"/>
    </location>
</feature>
<dbReference type="EMBL" id="REFZ01000014">
    <property type="protein sequence ID" value="RQG98598.1"/>
    <property type="molecule type" value="Genomic_DNA"/>
</dbReference>